<evidence type="ECO:0000256" key="1">
    <source>
        <dbReference type="SAM" id="MobiDB-lite"/>
    </source>
</evidence>
<dbReference type="InterPro" id="IPR038305">
    <property type="entry name" value="HeLo_sf"/>
</dbReference>
<name>U4LV17_PYROM</name>
<evidence type="ECO:0000259" key="2">
    <source>
        <dbReference type="Pfam" id="PF14479"/>
    </source>
</evidence>
<organism evidence="3 4">
    <name type="scientific">Pyronema omphalodes (strain CBS 100304)</name>
    <name type="common">Pyronema confluens</name>
    <dbReference type="NCBI Taxonomy" id="1076935"/>
    <lineage>
        <taxon>Eukaryota</taxon>
        <taxon>Fungi</taxon>
        <taxon>Dikarya</taxon>
        <taxon>Ascomycota</taxon>
        <taxon>Pezizomycotina</taxon>
        <taxon>Pezizomycetes</taxon>
        <taxon>Pezizales</taxon>
        <taxon>Pyronemataceae</taxon>
        <taxon>Pyronema</taxon>
    </lineage>
</organism>
<protein>
    <recommendedName>
        <fullName evidence="2">Prion-inhibition and propagation HeLo domain-containing protein</fullName>
    </recommendedName>
</protein>
<feature type="region of interest" description="Disordered" evidence="1">
    <location>
        <begin position="254"/>
        <end position="290"/>
    </location>
</feature>
<dbReference type="STRING" id="1076935.U4LV17"/>
<feature type="non-terminal residue" evidence="3">
    <location>
        <position position="698"/>
    </location>
</feature>
<evidence type="ECO:0000313" key="3">
    <source>
        <dbReference type="EMBL" id="CCX34197.1"/>
    </source>
</evidence>
<dbReference type="PANTHER" id="PTHR35391:SF5">
    <property type="entry name" value="DUF6590 DOMAIN-CONTAINING PROTEIN"/>
    <property type="match status" value="1"/>
</dbReference>
<keyword evidence="4" id="KW-1185">Reference proteome</keyword>
<feature type="region of interest" description="Disordered" evidence="1">
    <location>
        <begin position="127"/>
        <end position="152"/>
    </location>
</feature>
<dbReference type="eggNOG" id="ENOG502SQ11">
    <property type="taxonomic scope" value="Eukaryota"/>
</dbReference>
<proteinExistence type="predicted"/>
<evidence type="ECO:0000313" key="4">
    <source>
        <dbReference type="Proteomes" id="UP000018144"/>
    </source>
</evidence>
<dbReference type="Gene3D" id="1.20.120.1020">
    <property type="entry name" value="Prion-inhibition and propagation, HeLo domain"/>
    <property type="match status" value="1"/>
</dbReference>
<dbReference type="AlphaFoldDB" id="U4LV17"/>
<dbReference type="Pfam" id="PF14479">
    <property type="entry name" value="HeLo"/>
    <property type="match status" value="1"/>
</dbReference>
<gene>
    <name evidence="3" type="ORF">PCON_02979</name>
</gene>
<sequence length="698" mass="79045">MSSVHEASPLSCTKVGLGDVGPFLRCIMSFISSVSKEHKRRQSPTQSFVVAKPILARFRIWAMSFDSEECPLEKILVEDDFLKETVVLFLSGFVALASSEFGFLCEETVVEELQKAMAELCPAVLENPESSSDEDTVGSEDSQAGSEHLSTDVDQYQTQELESIVNSLFDLSATLESIAERVIARESRLAMIENHAEPQLTLYVGRIRDKYPAAQESTIQITAKGALDCYNRLFSTRVSQVEIRNFAPVQTRLPFNESPQQNTFKDSGIGSSMPKGGVTAASHNHDQPTTSSNPLAFIPPEIQPQSHQAMTFAPVEPSVISEATTTNESIARLIPPRPKMNEFTGGFLCPLCKNHQNINSNKTWVKHFFADLQPYMCLDQDCDDYGTSFSRLRECMDHYRTAHHSMQKSRCLFQCQADCEEMSDYEWHKHLGKHMKDVRLMVLPRSLYQSRERGDTMLDDFDMDSMRYFSSHADLDTIVEEEENGEPDNSVYKALKSSVPISKEQIITEWRDDSYSTTMANIVEDKGNKNIGYPYDGSFYVPRVPVMRPEEDLRPALDVRRVIVNGLALGLPGVLDILIKTCQEGYVFINKACDADKVFENYKYQFSVEEQRLKDNTAIVTTRIEELKNETEKGRFRLITSTLIRIARLFLDFSELEMLYGVHTSFTDEAITKPSKRSFIGLKASKKHTNYEHDAFNI</sequence>
<accession>U4LV17</accession>
<dbReference type="InterPro" id="IPR029498">
    <property type="entry name" value="HeLo_dom"/>
</dbReference>
<feature type="domain" description="Prion-inhibition and propagation HeLo" evidence="2">
    <location>
        <begin position="566"/>
        <end position="674"/>
    </location>
</feature>
<dbReference type="EMBL" id="HF936389">
    <property type="protein sequence ID" value="CCX34197.1"/>
    <property type="molecule type" value="Genomic_DNA"/>
</dbReference>
<dbReference type="OrthoDB" id="20872at2759"/>
<dbReference type="Proteomes" id="UP000018144">
    <property type="component" value="Unassembled WGS sequence"/>
</dbReference>
<dbReference type="PANTHER" id="PTHR35391">
    <property type="entry name" value="C2H2-TYPE DOMAIN-CONTAINING PROTEIN-RELATED"/>
    <property type="match status" value="1"/>
</dbReference>
<reference evidence="3 4" key="1">
    <citation type="journal article" date="2013" name="PLoS Genet.">
        <title>The genome and development-dependent transcriptomes of Pyronema confluens: a window into fungal evolution.</title>
        <authorList>
            <person name="Traeger S."/>
            <person name="Altegoer F."/>
            <person name="Freitag M."/>
            <person name="Gabaldon T."/>
            <person name="Kempken F."/>
            <person name="Kumar A."/>
            <person name="Marcet-Houben M."/>
            <person name="Poggeler S."/>
            <person name="Stajich J.E."/>
            <person name="Nowrousian M."/>
        </authorList>
    </citation>
    <scope>NUCLEOTIDE SEQUENCE [LARGE SCALE GENOMIC DNA]</scope>
    <source>
        <strain evidence="4">CBS 100304</strain>
        <tissue evidence="3">Vegetative mycelium</tissue>
    </source>
</reference>